<evidence type="ECO:0000313" key="5">
    <source>
        <dbReference type="Proteomes" id="UP000642938"/>
    </source>
</evidence>
<organism evidence="3 4">
    <name type="scientific">Pedobacter zeae</name>
    <dbReference type="NCBI Taxonomy" id="1737356"/>
    <lineage>
        <taxon>Bacteria</taxon>
        <taxon>Pseudomonadati</taxon>
        <taxon>Bacteroidota</taxon>
        <taxon>Sphingobacteriia</taxon>
        <taxon>Sphingobacteriales</taxon>
        <taxon>Sphingobacteriaceae</taxon>
        <taxon>Pedobacter</taxon>
    </lineage>
</organism>
<feature type="chain" id="PRO_5030829915" evidence="1">
    <location>
        <begin position="19"/>
        <end position="995"/>
    </location>
</feature>
<evidence type="ECO:0000313" key="2">
    <source>
        <dbReference type="EMBL" id="GGG97255.1"/>
    </source>
</evidence>
<dbReference type="GO" id="GO:0016788">
    <property type="term" value="F:hydrolase activity, acting on ester bonds"/>
    <property type="evidence" value="ECO:0007669"/>
    <property type="project" value="UniProtKB-ARBA"/>
</dbReference>
<dbReference type="AlphaFoldDB" id="A0A7W6K9V0"/>
<reference evidence="3 4" key="3">
    <citation type="submission" date="2020-08" db="EMBL/GenBank/DDBJ databases">
        <title>Genomic Encyclopedia of Type Strains, Phase IV (KMG-IV): sequencing the most valuable type-strain genomes for metagenomic binning, comparative biology and taxonomic classification.</title>
        <authorList>
            <person name="Goeker M."/>
        </authorList>
    </citation>
    <scope>NUCLEOTIDE SEQUENCE [LARGE SCALE GENOMIC DNA]</scope>
    <source>
        <strain evidence="3 4">DSM 100774</strain>
    </source>
</reference>
<evidence type="ECO:0000256" key="1">
    <source>
        <dbReference type="SAM" id="SignalP"/>
    </source>
</evidence>
<gene>
    <name evidence="2" type="ORF">GCM10007422_08990</name>
    <name evidence="3" type="ORF">GGQ60_001736</name>
</gene>
<evidence type="ECO:0000313" key="4">
    <source>
        <dbReference type="Proteomes" id="UP000532273"/>
    </source>
</evidence>
<sequence length="995" mass="105073">MKKLLSILLLFISFGAIAQTYDTLPTGSKPYGNQLYITPDGNIIAGTGSAKFRVIGTKKYVDSLLALKAPISGSTNYIQNNNTGTPQSASFNINGIGRFDSPTATTLLAPGLGSFSNEAGVTTINGGNVNVGIELLTPDLATTDSTSKAANTKFVKQFTQNSKKYINAKSGRNPIYDIYKKNYWGSLTDFDKTGSYTVASGKIVVPASETGYLSLKKPDLTEISTVSFVYKATNGVKGISPSIGFKSLNPAADGSNYVFFQESGVNAGKIGAYASFDGSTTYSSEALSYNAGDIMKITMSSLGALNYLITVKDSTQNTSISYTIKLSYAHMAVQQPFGHNTSVMSIKGNNSAGAYEIFEIAYSTTEVYNYPLLIGDSIVNGNSAGTSFNRFGYLINAQISAGGGDRSEEVVKKIPSIIDFRPSHVYILIGTNDSDVSVWLQNLYIISDSLSKYSIPVTFIAPPPNNTRSMLPFLNALKANFPSNYIDAYTPLLGTGTNLNASYDSGDGTHINATGNLRIAQLIGYINTQNVFGQTTVGDNSDLTPGDTRYSYNLQARKSVGIINSPYSTLSSLTEFEPTANTTFPLYGISSSVYKKGSNSANILSGVNSGIVNSGSGSITDMNGLSSIVVNSDGSIGNAFSLRLYSPIISGGTINNGGGIKIDRQAYPGITNPYAIYQESTLDKNYFGGESRFDGNSLHYKTIATFANTGLPYVYIGGDMPYARIGAYNASSGIENLSLQDLGGKLFIGASGENGSNATVQINGSLNINNLSGTGDRSIVADPTGILKTSASVPNSTKWNSQSISVVSPSPGDLVTYNGTNWINKAITTTAPLNWNNTTSTLSINGVAYTNGNSTTGTMLIGTTNAQDVKVIRNGVEMMQVTNTVNFPFGLSSTTVTANALSLAQKGIAANTNYTVLETDYTVLVQGGTVNATITLPNSDIGKIYVVKRVNGGTNTITISASAIDGVSTKDLTVDQSGYVLQSAGAGQYYIIGKF</sequence>
<name>A0A7W6K9V0_9SPHI</name>
<dbReference type="EMBL" id="JACIEF010000002">
    <property type="protein sequence ID" value="MBB4107755.1"/>
    <property type="molecule type" value="Genomic_DNA"/>
</dbReference>
<feature type="signal peptide" evidence="1">
    <location>
        <begin position="1"/>
        <end position="18"/>
    </location>
</feature>
<protein>
    <submittedName>
        <fullName evidence="3">Lysophospholipase L1-like esterase</fullName>
    </submittedName>
</protein>
<keyword evidence="1" id="KW-0732">Signal</keyword>
<dbReference type="RefSeq" id="WP_183762273.1">
    <property type="nucleotide sequence ID" value="NZ_BMHZ01000001.1"/>
</dbReference>
<proteinExistence type="predicted"/>
<reference evidence="2" key="1">
    <citation type="journal article" date="2014" name="Int. J. Syst. Evol. Microbiol.">
        <title>Complete genome of a new Firmicutes species belonging to the dominant human colonic microbiota ('Ruminococcus bicirculans') reveals two chromosomes and a selective capacity to utilize plant glucans.</title>
        <authorList>
            <consortium name="NISC Comparative Sequencing Program"/>
            <person name="Wegmann U."/>
            <person name="Louis P."/>
            <person name="Goesmann A."/>
            <person name="Henrissat B."/>
            <person name="Duncan S.H."/>
            <person name="Flint H.J."/>
        </authorList>
    </citation>
    <scope>NUCLEOTIDE SEQUENCE</scope>
    <source>
        <strain evidence="2">CGMCC 1.15287</strain>
    </source>
</reference>
<keyword evidence="5" id="KW-1185">Reference proteome</keyword>
<dbReference type="Gene3D" id="3.40.50.1110">
    <property type="entry name" value="SGNH hydrolase"/>
    <property type="match status" value="1"/>
</dbReference>
<comment type="caution">
    <text evidence="3">The sequence shown here is derived from an EMBL/GenBank/DDBJ whole genome shotgun (WGS) entry which is preliminary data.</text>
</comment>
<reference evidence="2" key="4">
    <citation type="submission" date="2024-05" db="EMBL/GenBank/DDBJ databases">
        <authorList>
            <person name="Sun Q."/>
            <person name="Zhou Y."/>
        </authorList>
    </citation>
    <scope>NUCLEOTIDE SEQUENCE</scope>
    <source>
        <strain evidence="2">CGMCC 1.15287</strain>
    </source>
</reference>
<dbReference type="EMBL" id="BMHZ01000001">
    <property type="protein sequence ID" value="GGG97255.1"/>
    <property type="molecule type" value="Genomic_DNA"/>
</dbReference>
<dbReference type="SUPFAM" id="SSF52266">
    <property type="entry name" value="SGNH hydrolase"/>
    <property type="match status" value="1"/>
</dbReference>
<evidence type="ECO:0000313" key="3">
    <source>
        <dbReference type="EMBL" id="MBB4107755.1"/>
    </source>
</evidence>
<dbReference type="Proteomes" id="UP000642938">
    <property type="component" value="Unassembled WGS sequence"/>
</dbReference>
<dbReference type="InterPro" id="IPR036514">
    <property type="entry name" value="SGNH_hydro_sf"/>
</dbReference>
<reference evidence="5" key="2">
    <citation type="journal article" date="2019" name="Int. J. Syst. Evol. Microbiol.">
        <title>The Global Catalogue of Microorganisms (GCM) 10K type strain sequencing project: providing services to taxonomists for standard genome sequencing and annotation.</title>
        <authorList>
            <consortium name="The Broad Institute Genomics Platform"/>
            <consortium name="The Broad Institute Genome Sequencing Center for Infectious Disease"/>
            <person name="Wu L."/>
            <person name="Ma J."/>
        </authorList>
    </citation>
    <scope>NUCLEOTIDE SEQUENCE [LARGE SCALE GENOMIC DNA]</scope>
    <source>
        <strain evidence="5">CGMCC 1.15287</strain>
    </source>
</reference>
<accession>A0A7W6K9V0</accession>
<dbReference type="Proteomes" id="UP000532273">
    <property type="component" value="Unassembled WGS sequence"/>
</dbReference>